<feature type="transmembrane region" description="Helical" evidence="2">
    <location>
        <begin position="72"/>
        <end position="92"/>
    </location>
</feature>
<dbReference type="Proteomes" id="UP001291653">
    <property type="component" value="Unassembled WGS sequence"/>
</dbReference>
<feature type="compositionally biased region" description="Basic and acidic residues" evidence="1">
    <location>
        <begin position="519"/>
        <end position="537"/>
    </location>
</feature>
<feature type="transmembrane region" description="Helical" evidence="2">
    <location>
        <begin position="46"/>
        <end position="66"/>
    </location>
</feature>
<evidence type="ECO:0000256" key="1">
    <source>
        <dbReference type="SAM" id="MobiDB-lite"/>
    </source>
</evidence>
<evidence type="ECO:0000313" key="4">
    <source>
        <dbReference type="Proteomes" id="UP001291653"/>
    </source>
</evidence>
<reference evidence="3 4" key="1">
    <citation type="submission" date="2022-10" db="EMBL/GenBank/DDBJ databases">
        <title>Draft genome sequence of Streptomyces sp. YSPA8.</title>
        <authorList>
            <person name="Moriuchi R."/>
            <person name="Dohra H."/>
            <person name="Yamamura H."/>
            <person name="Kodani S."/>
        </authorList>
    </citation>
    <scope>NUCLEOTIDE SEQUENCE [LARGE SCALE GENOMIC DNA]</scope>
    <source>
        <strain evidence="3 4">YSPA8</strain>
    </source>
</reference>
<feature type="compositionally biased region" description="Polar residues" evidence="1">
    <location>
        <begin position="647"/>
        <end position="656"/>
    </location>
</feature>
<comment type="caution">
    <text evidence="3">The sequence shown here is derived from an EMBL/GenBank/DDBJ whole genome shotgun (WGS) entry which is preliminary data.</text>
</comment>
<feature type="compositionally biased region" description="Basic and acidic residues" evidence="1">
    <location>
        <begin position="551"/>
        <end position="562"/>
    </location>
</feature>
<dbReference type="EMBL" id="BSBI01000013">
    <property type="protein sequence ID" value="GLF98288.1"/>
    <property type="molecule type" value="Genomic_DNA"/>
</dbReference>
<evidence type="ECO:0008006" key="5">
    <source>
        <dbReference type="Google" id="ProtNLM"/>
    </source>
</evidence>
<dbReference type="InterPro" id="IPR027417">
    <property type="entry name" value="P-loop_NTPase"/>
</dbReference>
<dbReference type="Gene3D" id="3.40.50.300">
    <property type="entry name" value="P-loop containing nucleotide triphosphate hydrolases"/>
    <property type="match status" value="1"/>
</dbReference>
<feature type="region of interest" description="Disordered" evidence="1">
    <location>
        <begin position="512"/>
        <end position="562"/>
    </location>
</feature>
<sequence>MARSEFDRQLEEGVETAAVFVGRFLSGAPLSDQPQTPGGMARWQHVLLRLVLLGWAGWAAWTWWWLENHERVIWWSAAVVGLLIPVMIVLHVRGGARRRHMRTLVVPLSLALKDAMPAWDDAQRLAAVTIPLNKSFVKIALPDGWHGQDGHKELVRELVHARLGGRWSGEWNLKRYPFYVLFQPQKDKVVHEVPERVDFFAPEVQEAIAQCRPGQLVLGLDDRAEALTKEMTGESAMWGLSVGSGGGKSSFLQMIITQLVAQRATVIGIDVKMASINCFSDVPGVHLYTDPGNIGDMRAAISWAAREVEARNYVKQQNPSKDFDRLTLILEEGNEFGDASKEWWNENKEKGDPASDPIWGDIASIMRMGRHVNVTIIGVFQDLRESAVGNRGLRNMFRLLMLGNFNANQWKMIVNTSPVPESVDKAGRMLVIEGNRRVWIQVPYAEPEAFRDHCLKLRAERGYSTADLYGSPPARSPQRLPSLLQVSRPLFAKETPAISVAGRGELALEHVSAGQGRNAGERFTSEEGERCSERFTGEADGAGAGSGPAPLEEKASAAGERPELLGLAEISRRFAERGIELNPNTLRTHKQRRKDFPVGVMHDDGKERFTMAAMASYYNLEWQESTEEDSTEESMAYDTEEAADGSSELSGEASQG</sequence>
<dbReference type="SUPFAM" id="SSF52540">
    <property type="entry name" value="P-loop containing nucleoside triphosphate hydrolases"/>
    <property type="match status" value="1"/>
</dbReference>
<keyword evidence="2" id="KW-0812">Transmembrane</keyword>
<protein>
    <recommendedName>
        <fullName evidence="5">FtsK domain-containing protein</fullName>
    </recommendedName>
</protein>
<name>A0ABQ5P713_9ACTN</name>
<keyword evidence="2" id="KW-0472">Membrane</keyword>
<feature type="region of interest" description="Disordered" evidence="1">
    <location>
        <begin position="623"/>
        <end position="656"/>
    </location>
</feature>
<keyword evidence="4" id="KW-1185">Reference proteome</keyword>
<proteinExistence type="predicted"/>
<evidence type="ECO:0000313" key="3">
    <source>
        <dbReference type="EMBL" id="GLF98288.1"/>
    </source>
</evidence>
<accession>A0ABQ5P713</accession>
<keyword evidence="2" id="KW-1133">Transmembrane helix</keyword>
<dbReference type="RefSeq" id="WP_323450269.1">
    <property type="nucleotide sequence ID" value="NZ_BSBI01000013.1"/>
</dbReference>
<evidence type="ECO:0000256" key="2">
    <source>
        <dbReference type="SAM" id="Phobius"/>
    </source>
</evidence>
<organism evidence="3 4">
    <name type="scientific">Streptomyces yaizuensis</name>
    <dbReference type="NCBI Taxonomy" id="2989713"/>
    <lineage>
        <taxon>Bacteria</taxon>
        <taxon>Bacillati</taxon>
        <taxon>Actinomycetota</taxon>
        <taxon>Actinomycetes</taxon>
        <taxon>Kitasatosporales</taxon>
        <taxon>Streptomycetaceae</taxon>
        <taxon>Streptomyces</taxon>
    </lineage>
</organism>
<gene>
    <name evidence="3" type="ORF">SYYSPA8_28345</name>
</gene>